<feature type="domain" description="HTH merR-type" evidence="2">
    <location>
        <begin position="8"/>
        <end position="77"/>
    </location>
</feature>
<evidence type="ECO:0000313" key="3">
    <source>
        <dbReference type="EMBL" id="MBC5682552.1"/>
    </source>
</evidence>
<proteinExistence type="predicted"/>
<dbReference type="PROSITE" id="PS50937">
    <property type="entry name" value="HTH_MERR_2"/>
    <property type="match status" value="1"/>
</dbReference>
<keyword evidence="4" id="KW-1185">Reference proteome</keyword>
<dbReference type="InterPro" id="IPR009061">
    <property type="entry name" value="DNA-bd_dom_put_sf"/>
</dbReference>
<gene>
    <name evidence="3" type="ORF">H8S40_02985</name>
</gene>
<dbReference type="CDD" id="cd04782">
    <property type="entry name" value="HTH_BltR"/>
    <property type="match status" value="1"/>
</dbReference>
<dbReference type="InterPro" id="IPR029442">
    <property type="entry name" value="GyrI-like"/>
</dbReference>
<dbReference type="Proteomes" id="UP000631576">
    <property type="component" value="Unassembled WGS sequence"/>
</dbReference>
<dbReference type="Gene3D" id="3.20.80.10">
    <property type="entry name" value="Regulatory factor, effector binding domain"/>
    <property type="match status" value="1"/>
</dbReference>
<dbReference type="PANTHER" id="PTHR30204">
    <property type="entry name" value="REDOX-CYCLING DRUG-SENSING TRANSCRIPTIONAL ACTIVATOR SOXR"/>
    <property type="match status" value="1"/>
</dbReference>
<dbReference type="EMBL" id="JACOPE010000001">
    <property type="protein sequence ID" value="MBC5682552.1"/>
    <property type="molecule type" value="Genomic_DNA"/>
</dbReference>
<reference evidence="3 4" key="1">
    <citation type="submission" date="2020-08" db="EMBL/GenBank/DDBJ databases">
        <title>Genome public.</title>
        <authorList>
            <person name="Liu C."/>
            <person name="Sun Q."/>
        </authorList>
    </citation>
    <scope>NUCLEOTIDE SEQUENCE [LARGE SCALE GENOMIC DNA]</scope>
    <source>
        <strain evidence="3 4">NSJ-13</strain>
    </source>
</reference>
<evidence type="ECO:0000256" key="1">
    <source>
        <dbReference type="ARBA" id="ARBA00023125"/>
    </source>
</evidence>
<dbReference type="InterPro" id="IPR011256">
    <property type="entry name" value="Reg_factor_effector_dom_sf"/>
</dbReference>
<dbReference type="Pfam" id="PF13411">
    <property type="entry name" value="MerR_1"/>
    <property type="match status" value="1"/>
</dbReference>
<sequence length="279" mass="32035">MRKLNKPCIKTGNFAKLCNTNKRTLFHYDEIGLFSPVLTDDKGYRYYTKSQCDVFFTITCLKDIGMPLKEIKQYIDSKDPENLKQLLLEQQEKVRLELKHLKRIEQVIQTKLELLEIGERLEFDGTVSSVTLESCPEEYLITSPALNSSDNTELFPALCQHISYCCHEDLTTEHPYGAIISVNAARHNLPDTYLYFFTKIAFPSEHHSCMIKPAGTYAVCYLKGDYYDASLAYHALFAFLESNGLTPGEFCYKEAIFDELAVDDETNYITRISFPIVSF</sequence>
<protein>
    <submittedName>
        <fullName evidence="3">MerR family transcriptional regulator</fullName>
    </submittedName>
</protein>
<dbReference type="RefSeq" id="WP_118724957.1">
    <property type="nucleotide sequence ID" value="NZ_JACOPE010000001.1"/>
</dbReference>
<dbReference type="SUPFAM" id="SSF46955">
    <property type="entry name" value="Putative DNA-binding domain"/>
    <property type="match status" value="1"/>
</dbReference>
<dbReference type="InterPro" id="IPR047057">
    <property type="entry name" value="MerR_fam"/>
</dbReference>
<dbReference type="PANTHER" id="PTHR30204:SF85">
    <property type="entry name" value="MULTIDRUG-EFFLUX TRANSPORTER 2 REGULATOR"/>
    <property type="match status" value="1"/>
</dbReference>
<dbReference type="SMART" id="SM00422">
    <property type="entry name" value="HTH_MERR"/>
    <property type="match status" value="1"/>
</dbReference>
<organism evidence="3 4">
    <name type="scientific">Ruminococcus hominis</name>
    <dbReference type="NCBI Taxonomy" id="2763065"/>
    <lineage>
        <taxon>Bacteria</taxon>
        <taxon>Bacillati</taxon>
        <taxon>Bacillota</taxon>
        <taxon>Clostridia</taxon>
        <taxon>Eubacteriales</taxon>
        <taxon>Oscillospiraceae</taxon>
        <taxon>Ruminococcus</taxon>
    </lineage>
</organism>
<evidence type="ECO:0000259" key="2">
    <source>
        <dbReference type="PROSITE" id="PS50937"/>
    </source>
</evidence>
<keyword evidence="1" id="KW-0238">DNA-binding</keyword>
<dbReference type="Gene3D" id="1.10.1660.10">
    <property type="match status" value="1"/>
</dbReference>
<dbReference type="Pfam" id="PF06445">
    <property type="entry name" value="GyrI-like"/>
    <property type="match status" value="1"/>
</dbReference>
<name>A0ABR7G555_9FIRM</name>
<accession>A0ABR7G555</accession>
<evidence type="ECO:0000313" key="4">
    <source>
        <dbReference type="Proteomes" id="UP000631576"/>
    </source>
</evidence>
<dbReference type="SUPFAM" id="SSF55136">
    <property type="entry name" value="Probable bacterial effector-binding domain"/>
    <property type="match status" value="1"/>
</dbReference>
<comment type="caution">
    <text evidence="3">The sequence shown here is derived from an EMBL/GenBank/DDBJ whole genome shotgun (WGS) entry which is preliminary data.</text>
</comment>
<dbReference type="InterPro" id="IPR000551">
    <property type="entry name" value="MerR-type_HTH_dom"/>
</dbReference>